<evidence type="ECO:0000256" key="5">
    <source>
        <dbReference type="ARBA" id="ARBA00022824"/>
    </source>
</evidence>
<keyword evidence="3" id="KW-0812">Transmembrane</keyword>
<evidence type="ECO:0000256" key="8">
    <source>
        <dbReference type="ARBA" id="ARBA00022989"/>
    </source>
</evidence>
<evidence type="ECO:0000313" key="12">
    <source>
        <dbReference type="Proteomes" id="UP000038830"/>
    </source>
</evidence>
<comment type="function">
    <text evidence="10">Guanine nucleotide-exchange factor (GEF) required for the formation or budding of transport vesicles from the ER.</text>
</comment>
<keyword evidence="6" id="KW-0931">ER-Golgi transport</keyword>
<keyword evidence="1 10" id="KW-0813">Transport</keyword>
<dbReference type="SUPFAM" id="SSF50978">
    <property type="entry name" value="WD40 repeat-like"/>
    <property type="match status" value="1"/>
</dbReference>
<comment type="subcellular location">
    <subcellularLocation>
        <location evidence="10">Endoplasmic reticulum membrane</location>
        <topology evidence="10">Single-pass type II membrane protein</topology>
    </subcellularLocation>
    <subcellularLocation>
        <location evidence="10">Golgi apparatus membrane</location>
        <topology evidence="10">Single-pass type II membrane protein</topology>
    </subcellularLocation>
</comment>
<dbReference type="Pfam" id="PF00400">
    <property type="entry name" value="WD40"/>
    <property type="match status" value="1"/>
</dbReference>
<dbReference type="PANTHER" id="PTHR23284">
    <property type="entry name" value="PROLACTIN REGULATORY ELEMENT BINDING PROTEIN"/>
    <property type="match status" value="1"/>
</dbReference>
<dbReference type="SMART" id="SM00320">
    <property type="entry name" value="WD40"/>
    <property type="match status" value="3"/>
</dbReference>
<dbReference type="GO" id="GO:0006888">
    <property type="term" value="P:endoplasmic reticulum to Golgi vesicle-mediated transport"/>
    <property type="evidence" value="ECO:0007669"/>
    <property type="project" value="UniProtKB-UniRule"/>
</dbReference>
<evidence type="ECO:0000256" key="4">
    <source>
        <dbReference type="ARBA" id="ARBA00022737"/>
    </source>
</evidence>
<dbReference type="GO" id="GO:0005789">
    <property type="term" value="C:endoplasmic reticulum membrane"/>
    <property type="evidence" value="ECO:0007669"/>
    <property type="project" value="UniProtKB-SubCell"/>
</dbReference>
<evidence type="ECO:0000313" key="11">
    <source>
        <dbReference type="EMBL" id="CEP21872.1"/>
    </source>
</evidence>
<dbReference type="InterPro" id="IPR045260">
    <property type="entry name" value="Sec12-like"/>
</dbReference>
<dbReference type="GO" id="GO:0003400">
    <property type="term" value="P:regulation of COPII vesicle coating"/>
    <property type="evidence" value="ECO:0007669"/>
    <property type="project" value="UniProtKB-UniRule"/>
</dbReference>
<reference evidence="12" key="1">
    <citation type="journal article" date="2015" name="J. Biotechnol.">
        <title>The structure of the Cyberlindnera jadinii genome and its relation to Candida utilis analyzed by the occurrence of single nucleotide polymorphisms.</title>
        <authorList>
            <person name="Rupp O."/>
            <person name="Brinkrolf K."/>
            <person name="Buerth C."/>
            <person name="Kunigo M."/>
            <person name="Schneider J."/>
            <person name="Jaenicke S."/>
            <person name="Goesmann A."/>
            <person name="Puehler A."/>
            <person name="Jaeger K.-E."/>
            <person name="Ernst J.F."/>
        </authorList>
    </citation>
    <scope>NUCLEOTIDE SEQUENCE [LARGE SCALE GENOMIC DNA]</scope>
    <source>
        <strain evidence="12">ATCC 18201 / CBS 1600 / BCRC 20928 / JCM 3617 / NBRC 0987 / NRRL Y-1542</strain>
    </source>
</reference>
<keyword evidence="8" id="KW-1133">Transmembrane helix</keyword>
<comment type="similarity">
    <text evidence="10">Belongs to the WD repeat SEC12 family.</text>
</comment>
<dbReference type="EMBL" id="CDQK01000002">
    <property type="protein sequence ID" value="CEP21872.1"/>
    <property type="molecule type" value="Genomic_DNA"/>
</dbReference>
<proteinExistence type="inferred from homology"/>
<gene>
    <name evidence="11" type="primary">SED4</name>
    <name evidence="11" type="ORF">BN1211_2087</name>
</gene>
<evidence type="ECO:0000256" key="6">
    <source>
        <dbReference type="ARBA" id="ARBA00022892"/>
    </source>
</evidence>
<dbReference type="GO" id="GO:0000139">
    <property type="term" value="C:Golgi membrane"/>
    <property type="evidence" value="ECO:0007669"/>
    <property type="project" value="UniProtKB-SubCell"/>
</dbReference>
<evidence type="ECO:0000256" key="10">
    <source>
        <dbReference type="RuleBase" id="RU369019"/>
    </source>
</evidence>
<dbReference type="InterPro" id="IPR015943">
    <property type="entry name" value="WD40/YVTN_repeat-like_dom_sf"/>
</dbReference>
<evidence type="ECO:0000256" key="3">
    <source>
        <dbReference type="ARBA" id="ARBA00022692"/>
    </source>
</evidence>
<accession>A0A0H5C2P2</accession>
<dbReference type="InterPro" id="IPR001680">
    <property type="entry name" value="WD40_rpt"/>
</dbReference>
<keyword evidence="5 10" id="KW-0256">Endoplasmic reticulum</keyword>
<organism evidence="11 12">
    <name type="scientific">Cyberlindnera jadinii (strain ATCC 18201 / CBS 1600 / BCRC 20928 / JCM 3617 / NBRC 0987 / NRRL Y-1542)</name>
    <name type="common">Torula yeast</name>
    <name type="synonym">Candida utilis</name>
    <dbReference type="NCBI Taxonomy" id="983966"/>
    <lineage>
        <taxon>Eukaryota</taxon>
        <taxon>Fungi</taxon>
        <taxon>Dikarya</taxon>
        <taxon>Ascomycota</taxon>
        <taxon>Saccharomycotina</taxon>
        <taxon>Saccharomycetes</taxon>
        <taxon>Phaffomycetales</taxon>
        <taxon>Phaffomycetaceae</taxon>
        <taxon>Cyberlindnera</taxon>
    </lineage>
</organism>
<name>A0A0H5C2P2_CYBJN</name>
<keyword evidence="4 10" id="KW-0677">Repeat</keyword>
<dbReference type="InterPro" id="IPR036322">
    <property type="entry name" value="WD40_repeat_dom_sf"/>
</dbReference>
<evidence type="ECO:0000256" key="7">
    <source>
        <dbReference type="ARBA" id="ARBA00022927"/>
    </source>
</evidence>
<dbReference type="GO" id="GO:0015031">
    <property type="term" value="P:protein transport"/>
    <property type="evidence" value="ECO:0007669"/>
    <property type="project" value="UniProtKB-KW"/>
</dbReference>
<dbReference type="Proteomes" id="UP000038830">
    <property type="component" value="Unassembled WGS sequence"/>
</dbReference>
<keyword evidence="9" id="KW-0472">Membrane</keyword>
<keyword evidence="7 10" id="KW-0653">Protein transport</keyword>
<dbReference type="PANTHER" id="PTHR23284:SF0">
    <property type="entry name" value="PROLACTIN REGULATORY ELEMENT-BINDING PROTEIN"/>
    <property type="match status" value="1"/>
</dbReference>
<protein>
    <recommendedName>
        <fullName evidence="10">Guanine nucleotide-exchange factor SEC12</fullName>
    </recommendedName>
</protein>
<sequence length="579" mass="63097">MSLKLDVGYPLYGAAFATDHSLVVTGGGGEGNNGIANKMSSVGIKQDKLIVTDDYEFAGVNDSPTALALEKGTLLVSLNAASSKLKQGENDHLKKYKFNADEEHNFELIKAVNLLQSKDPLDYIKAIVLSKDASVALVLNATTPPFLKLIDVDTMEVKQVLSKDEEDEIRDIAISPSGNAVAYITEKKLVLHNLETKESWEHERFTSNYLLTKVELIEDEAAIIGINLKNKAGILLLESRVVFEDQGLKPRRILKTKKARVITDKVTKITALDVSLSGQIVAIAGNDNSITIADLDDFSTCKRYPKVHTFAITKITVSPNGEYVASVSAASTISVIKLPSNIRAKYTLLKWAAVILIISFVVNFIRQNITDEQFNTFNRFMHDLFDDGSYTPEEFEALRSSLSSQQAAITETGSIGDAAETAFAAAGIVLPRESTVSFESSLEPGLEFDIEGDVQTAFAVHVIDSGVYDYSIVQNEGEANEQVTEEATEEVTEDAPQEGAEPVVEDEEQETVTLTTTETVVETIEELDVEADGEIPIAETTVETSETTETTTEILIETKTVIEEGDIVKVVEESHAVSA</sequence>
<keyword evidence="2 10" id="KW-0853">WD repeat</keyword>
<dbReference type="Gene3D" id="2.130.10.10">
    <property type="entry name" value="YVTN repeat-like/Quinoprotein amine dehydrogenase"/>
    <property type="match status" value="1"/>
</dbReference>
<evidence type="ECO:0000256" key="2">
    <source>
        <dbReference type="ARBA" id="ARBA00022574"/>
    </source>
</evidence>
<evidence type="ECO:0000256" key="1">
    <source>
        <dbReference type="ARBA" id="ARBA00022448"/>
    </source>
</evidence>
<dbReference type="AlphaFoldDB" id="A0A0H5C2P2"/>
<evidence type="ECO:0000256" key="9">
    <source>
        <dbReference type="ARBA" id="ARBA00023136"/>
    </source>
</evidence>
<dbReference type="GO" id="GO:0005085">
    <property type="term" value="F:guanyl-nucleotide exchange factor activity"/>
    <property type="evidence" value="ECO:0007669"/>
    <property type="project" value="InterPro"/>
</dbReference>